<comment type="subunit">
    <text evidence="6">Homotetramer.</text>
</comment>
<dbReference type="SUPFAM" id="SSF53448">
    <property type="entry name" value="Nucleotide-diphospho-sugar transferases"/>
    <property type="match status" value="1"/>
</dbReference>
<evidence type="ECO:0000313" key="12">
    <source>
        <dbReference type="Proteomes" id="UP000319040"/>
    </source>
</evidence>
<dbReference type="SFLD" id="SFLDS00003">
    <property type="entry name" value="Haloacid_Dehalogenase"/>
    <property type="match status" value="1"/>
</dbReference>
<dbReference type="PANTHER" id="PTHR21485:SF3">
    <property type="entry name" value="N-ACYLNEURAMINATE CYTIDYLYLTRANSFERASE"/>
    <property type="match status" value="1"/>
</dbReference>
<keyword evidence="8" id="KW-0479">Metal-binding</keyword>
<dbReference type="SFLD" id="SFLDG01138">
    <property type="entry name" value="C1.6.2:_Deoxy-d-mannose-octulo"/>
    <property type="match status" value="1"/>
</dbReference>
<dbReference type="NCBIfam" id="TIGR01670">
    <property type="entry name" value="KdsC-phosphatas"/>
    <property type="match status" value="1"/>
</dbReference>
<evidence type="ECO:0000256" key="2">
    <source>
        <dbReference type="ARBA" id="ARBA00001946"/>
    </source>
</evidence>
<dbReference type="GO" id="GO:0008781">
    <property type="term" value="F:N-acylneuraminate cytidylyltransferase activity"/>
    <property type="evidence" value="ECO:0007669"/>
    <property type="project" value="UniProtKB-EC"/>
</dbReference>
<accession>A0A521CFI9</accession>
<name>A0A521CFI9_SACCC</name>
<evidence type="ECO:0000256" key="7">
    <source>
        <dbReference type="ARBA" id="ARBA00012491"/>
    </source>
</evidence>
<evidence type="ECO:0000256" key="4">
    <source>
        <dbReference type="ARBA" id="ARBA00005893"/>
    </source>
</evidence>
<evidence type="ECO:0000256" key="9">
    <source>
        <dbReference type="ARBA" id="ARBA00022801"/>
    </source>
</evidence>
<reference evidence="11 12" key="1">
    <citation type="submission" date="2017-05" db="EMBL/GenBank/DDBJ databases">
        <authorList>
            <person name="Varghese N."/>
            <person name="Submissions S."/>
        </authorList>
    </citation>
    <scope>NUCLEOTIDE SEQUENCE [LARGE SCALE GENOMIC DNA]</scope>
    <source>
        <strain evidence="11 12">DSM 27040</strain>
    </source>
</reference>
<dbReference type="InterPro" id="IPR010023">
    <property type="entry name" value="KdsC_fam"/>
</dbReference>
<comment type="catalytic activity">
    <reaction evidence="1">
        <text>an N-acylneuraminate + CTP = a CMP-N-acyl-beta-neuraminate + diphosphate</text>
        <dbReference type="Rhea" id="RHEA:11344"/>
        <dbReference type="ChEBI" id="CHEBI:33019"/>
        <dbReference type="ChEBI" id="CHEBI:37563"/>
        <dbReference type="ChEBI" id="CHEBI:60073"/>
        <dbReference type="ChEBI" id="CHEBI:68671"/>
        <dbReference type="EC" id="2.7.7.43"/>
    </reaction>
</comment>
<dbReference type="Pfam" id="PF02348">
    <property type="entry name" value="CTP_transf_3"/>
    <property type="match status" value="1"/>
</dbReference>
<dbReference type="OrthoDB" id="9805604at2"/>
<evidence type="ECO:0000256" key="3">
    <source>
        <dbReference type="ARBA" id="ARBA00005141"/>
    </source>
</evidence>
<gene>
    <name evidence="11" type="ORF">SAMN06265379_10388</name>
</gene>
<dbReference type="InterPro" id="IPR023214">
    <property type="entry name" value="HAD_sf"/>
</dbReference>
<dbReference type="Proteomes" id="UP000319040">
    <property type="component" value="Unassembled WGS sequence"/>
</dbReference>
<dbReference type="PANTHER" id="PTHR21485">
    <property type="entry name" value="HAD SUPERFAMILY MEMBERS CMAS AND KDSC"/>
    <property type="match status" value="1"/>
</dbReference>
<comment type="similarity">
    <text evidence="4">Belongs to the KdsC family.</text>
</comment>
<evidence type="ECO:0000256" key="6">
    <source>
        <dbReference type="ARBA" id="ARBA00011881"/>
    </source>
</evidence>
<dbReference type="SFLD" id="SFLDG01136">
    <property type="entry name" value="C1.6:_Phosphoserine_Phosphatas"/>
    <property type="match status" value="1"/>
</dbReference>
<dbReference type="InterPro" id="IPR036412">
    <property type="entry name" value="HAD-like_sf"/>
</dbReference>
<evidence type="ECO:0000256" key="10">
    <source>
        <dbReference type="ARBA" id="ARBA00022842"/>
    </source>
</evidence>
<dbReference type="InterPro" id="IPR050793">
    <property type="entry name" value="CMP-NeuNAc_synthase"/>
</dbReference>
<dbReference type="InterPro" id="IPR003329">
    <property type="entry name" value="Cytidylyl_trans"/>
</dbReference>
<organism evidence="11 12">
    <name type="scientific">Saccharicrinis carchari</name>
    <dbReference type="NCBI Taxonomy" id="1168039"/>
    <lineage>
        <taxon>Bacteria</taxon>
        <taxon>Pseudomonadati</taxon>
        <taxon>Bacteroidota</taxon>
        <taxon>Bacteroidia</taxon>
        <taxon>Marinilabiliales</taxon>
        <taxon>Marinilabiliaceae</taxon>
        <taxon>Saccharicrinis</taxon>
    </lineage>
</organism>
<dbReference type="Gene3D" id="3.40.50.1000">
    <property type="entry name" value="HAD superfamily/HAD-like"/>
    <property type="match status" value="1"/>
</dbReference>
<evidence type="ECO:0000313" key="11">
    <source>
        <dbReference type="EMBL" id="SMO58135.1"/>
    </source>
</evidence>
<protein>
    <recommendedName>
        <fullName evidence="7">N-acylneuraminate cytidylyltransferase</fullName>
        <ecNumber evidence="7">2.7.7.43</ecNumber>
    </recommendedName>
</protein>
<keyword evidence="9" id="KW-0378">Hydrolase</keyword>
<sequence length="386" mass="43636">MNNIAIIPLRAGSKGIVNKNRTKILGRPLFCWVLTEAIQSNLDHVYVFTDDKIIQSFIEAEYTWTNKITVVERSAESASDTASTELGMIELAEKLSYGFDHYFLLQATSPLTTYVDINRAISTLKTEGVDSVLSAVKTHRFIWNSRGRSLNYDYMNRPRRQDFEGLIIENGAVYGCTKKSFQKTKNRLGGQVQLIEMEEDTLIEIDSPEDLIMVEQLLKKRLLKNKTPVAAIKYLVMDVDGVFTDATVDYTKDGEFSKTFSFVDGMGLQILRENGIEPIIMTSENSMLVKKRMEKLNIDRCYLGVKDKYALINNMLPQLGVRRNQLAYLGDDINDMANILSVGWGSCPNDATREVANIADIKLEHSGGKGAIRELVDFLIRFNNRV</sequence>
<keyword evidence="11" id="KW-0808">Transferase</keyword>
<dbReference type="GO" id="GO:0016788">
    <property type="term" value="F:hydrolase activity, acting on ester bonds"/>
    <property type="evidence" value="ECO:0007669"/>
    <property type="project" value="InterPro"/>
</dbReference>
<comment type="similarity">
    <text evidence="5">Belongs to the CMP-NeuNAc synthase family.</text>
</comment>
<evidence type="ECO:0000256" key="5">
    <source>
        <dbReference type="ARBA" id="ARBA00010726"/>
    </source>
</evidence>
<dbReference type="SUPFAM" id="SSF56784">
    <property type="entry name" value="HAD-like"/>
    <property type="match status" value="1"/>
</dbReference>
<dbReference type="AlphaFoldDB" id="A0A521CFI9"/>
<evidence type="ECO:0000256" key="1">
    <source>
        <dbReference type="ARBA" id="ARBA00001862"/>
    </source>
</evidence>
<dbReference type="Gene3D" id="3.90.550.10">
    <property type="entry name" value="Spore Coat Polysaccharide Biosynthesis Protein SpsA, Chain A"/>
    <property type="match status" value="1"/>
</dbReference>
<comment type="cofactor">
    <cofactor evidence="2">
        <name>Mg(2+)</name>
        <dbReference type="ChEBI" id="CHEBI:18420"/>
    </cofactor>
</comment>
<keyword evidence="12" id="KW-1185">Reference proteome</keyword>
<keyword evidence="11" id="KW-0548">Nucleotidyltransferase</keyword>
<evidence type="ECO:0000256" key="8">
    <source>
        <dbReference type="ARBA" id="ARBA00022723"/>
    </source>
</evidence>
<dbReference type="GO" id="GO:0046872">
    <property type="term" value="F:metal ion binding"/>
    <property type="evidence" value="ECO:0007669"/>
    <property type="project" value="UniProtKB-KW"/>
</dbReference>
<keyword evidence="10" id="KW-0460">Magnesium</keyword>
<dbReference type="InterPro" id="IPR029044">
    <property type="entry name" value="Nucleotide-diphossugar_trans"/>
</dbReference>
<dbReference type="CDD" id="cd02513">
    <property type="entry name" value="CMP-NeuAc_Synthase"/>
    <property type="match status" value="1"/>
</dbReference>
<dbReference type="GO" id="GO:0006054">
    <property type="term" value="P:N-acetylneuraminate metabolic process"/>
    <property type="evidence" value="ECO:0007669"/>
    <property type="project" value="UniProtKB-UniPathway"/>
</dbReference>
<dbReference type="UniPathway" id="UPA00628"/>
<proteinExistence type="inferred from homology"/>
<dbReference type="EMBL" id="FXTB01000003">
    <property type="protein sequence ID" value="SMO58135.1"/>
    <property type="molecule type" value="Genomic_DNA"/>
</dbReference>
<comment type="pathway">
    <text evidence="3">Amino-sugar metabolism; N-acetylneuraminate metabolism.</text>
</comment>
<dbReference type="EC" id="2.7.7.43" evidence="7"/>
<dbReference type="RefSeq" id="WP_142532807.1">
    <property type="nucleotide sequence ID" value="NZ_FXTB01000003.1"/>
</dbReference>